<dbReference type="SUPFAM" id="SSF54593">
    <property type="entry name" value="Glyoxalase/Bleomycin resistance protein/Dihydroxybiphenyl dioxygenase"/>
    <property type="match status" value="1"/>
</dbReference>
<dbReference type="InterPro" id="IPR028973">
    <property type="entry name" value="PhnB-like"/>
</dbReference>
<protein>
    <submittedName>
        <fullName evidence="2">VOC family protein</fullName>
    </submittedName>
</protein>
<dbReference type="PANTHER" id="PTHR33990:SF2">
    <property type="entry name" value="PHNB-LIKE DOMAIN-CONTAINING PROTEIN"/>
    <property type="match status" value="1"/>
</dbReference>
<organism evidence="2 3">
    <name type="scientific">Nocardioides oceani</name>
    <dbReference type="NCBI Taxonomy" id="3058369"/>
    <lineage>
        <taxon>Bacteria</taxon>
        <taxon>Bacillati</taxon>
        <taxon>Actinomycetota</taxon>
        <taxon>Actinomycetes</taxon>
        <taxon>Propionibacteriales</taxon>
        <taxon>Nocardioidaceae</taxon>
        <taxon>Nocardioides</taxon>
    </lineage>
</organism>
<gene>
    <name evidence="2" type="ORF">QWY28_13715</name>
</gene>
<sequence length="166" mass="17990">MTVHPTSITPCLWFDDQLEEAAEFYVSIFPNSSVGHLSRYTDAGPGEPGSVMAGEFVLDGIAFRGINGGPQFPFTEAVSFEISCRDQAEVDRYWEALLADGGEESMCGWLKDRFGLSWQVVPTRLYELVSDPDPARAQAAVQAMLGMRRIVVADLEAAVDAAAAPA</sequence>
<name>A0ABT8FH61_9ACTN</name>
<proteinExistence type="predicted"/>
<dbReference type="EMBL" id="JAUHJQ010000005">
    <property type="protein sequence ID" value="MDN4174013.1"/>
    <property type="molecule type" value="Genomic_DNA"/>
</dbReference>
<feature type="domain" description="PhnB-like" evidence="1">
    <location>
        <begin position="7"/>
        <end position="121"/>
    </location>
</feature>
<comment type="caution">
    <text evidence="2">The sequence shown here is derived from an EMBL/GenBank/DDBJ whole genome shotgun (WGS) entry which is preliminary data.</text>
</comment>
<reference evidence="2" key="1">
    <citation type="submission" date="2023-06" db="EMBL/GenBank/DDBJ databases">
        <title>Draft genome sequence of Nocardioides sp. SOB77.</title>
        <authorList>
            <person name="Zhang G."/>
        </authorList>
    </citation>
    <scope>NUCLEOTIDE SEQUENCE</scope>
    <source>
        <strain evidence="2">SOB77</strain>
    </source>
</reference>
<dbReference type="CDD" id="cd06588">
    <property type="entry name" value="PhnB_like"/>
    <property type="match status" value="1"/>
</dbReference>
<evidence type="ECO:0000313" key="2">
    <source>
        <dbReference type="EMBL" id="MDN4174013.1"/>
    </source>
</evidence>
<dbReference type="RefSeq" id="WP_300953112.1">
    <property type="nucleotide sequence ID" value="NZ_JAUHJQ010000005.1"/>
</dbReference>
<accession>A0ABT8FH61</accession>
<evidence type="ECO:0000313" key="3">
    <source>
        <dbReference type="Proteomes" id="UP001168620"/>
    </source>
</evidence>
<dbReference type="InterPro" id="IPR009725">
    <property type="entry name" value="3_dmu_93_MTrfase"/>
</dbReference>
<dbReference type="PIRSF" id="PIRSF021700">
    <property type="entry name" value="3_dmu_93_MTrfase"/>
    <property type="match status" value="1"/>
</dbReference>
<dbReference type="Pfam" id="PF06983">
    <property type="entry name" value="3-dmu-9_3-mt"/>
    <property type="match status" value="1"/>
</dbReference>
<evidence type="ECO:0000259" key="1">
    <source>
        <dbReference type="Pfam" id="PF06983"/>
    </source>
</evidence>
<dbReference type="InterPro" id="IPR029068">
    <property type="entry name" value="Glyas_Bleomycin-R_OHBP_Dase"/>
</dbReference>
<dbReference type="Proteomes" id="UP001168620">
    <property type="component" value="Unassembled WGS sequence"/>
</dbReference>
<keyword evidence="3" id="KW-1185">Reference proteome</keyword>
<dbReference type="Gene3D" id="3.10.180.10">
    <property type="entry name" value="2,3-Dihydroxybiphenyl 1,2-Dioxygenase, domain 1"/>
    <property type="match status" value="1"/>
</dbReference>
<dbReference type="PANTHER" id="PTHR33990">
    <property type="entry name" value="PROTEIN YJDN-RELATED"/>
    <property type="match status" value="1"/>
</dbReference>